<evidence type="ECO:0000313" key="9">
    <source>
        <dbReference type="Proteomes" id="UP001228690"/>
    </source>
</evidence>
<dbReference type="RefSeq" id="WP_326928493.1">
    <property type="nucleotide sequence ID" value="NZ_CP123443.1"/>
</dbReference>
<dbReference type="PRINTS" id="PR00153">
    <property type="entry name" value="CSAPPISMRASE"/>
</dbReference>
<dbReference type="InterPro" id="IPR001179">
    <property type="entry name" value="PPIase_FKBP_dom"/>
</dbReference>
<sequence>MSSNAILAQQKDGLYANVRINSGDILCKLEFEHTPITVASFIGLAEGRFAAPNATVGQPYFDGLNFHRVEPNFVIQGGDPKGNGTGGPGYEFPNEIHSALKHGQAGILSMANAGPDTNGSQFFITLGDASFLDGGYSVFGSVVSGLELVKKVKKGDVMERVTIHRKGQAAEKFAPNWEEFQAMITRKNGDKSGEQTKAEQNLLNYIQQTWPDGELQKNPNGLQHKILRPGKGKSGEEAGAKQYSMHYTLWVPQKDGSMAKVDSSRDRGEPLTIAPEQVVSGWGLTLPLMKQGEQRVLLIPGDLGYGKRGQPPVIPPNSFLLFEMETVHFE</sequence>
<evidence type="ECO:0000256" key="2">
    <source>
        <dbReference type="ARBA" id="ARBA00013194"/>
    </source>
</evidence>
<feature type="domain" description="PPIase cyclophilin-type" evidence="7">
    <location>
        <begin position="23"/>
        <end position="154"/>
    </location>
</feature>
<evidence type="ECO:0000256" key="3">
    <source>
        <dbReference type="ARBA" id="ARBA00023110"/>
    </source>
</evidence>
<evidence type="ECO:0000259" key="6">
    <source>
        <dbReference type="PROSITE" id="PS50059"/>
    </source>
</evidence>
<dbReference type="Pfam" id="PF00160">
    <property type="entry name" value="Pro_isomerase"/>
    <property type="match status" value="1"/>
</dbReference>
<evidence type="ECO:0000256" key="4">
    <source>
        <dbReference type="ARBA" id="ARBA00023235"/>
    </source>
</evidence>
<dbReference type="InterPro" id="IPR002130">
    <property type="entry name" value="Cyclophilin-type_PPIase_dom"/>
</dbReference>
<dbReference type="InterPro" id="IPR044666">
    <property type="entry name" value="Cyclophilin_A-like"/>
</dbReference>
<keyword evidence="4 5" id="KW-0413">Isomerase</keyword>
<evidence type="ECO:0000256" key="5">
    <source>
        <dbReference type="PROSITE-ProRule" id="PRU00277"/>
    </source>
</evidence>
<dbReference type="InterPro" id="IPR029000">
    <property type="entry name" value="Cyclophilin-like_dom_sf"/>
</dbReference>
<organism evidence="8 9">
    <name type="scientific">Candidatus Haliotispira prima</name>
    <dbReference type="NCBI Taxonomy" id="3034016"/>
    <lineage>
        <taxon>Bacteria</taxon>
        <taxon>Pseudomonadati</taxon>
        <taxon>Spirochaetota</taxon>
        <taxon>Spirochaetia</taxon>
        <taxon>Spirochaetales</taxon>
        <taxon>Spirochaetaceae</taxon>
        <taxon>Candidatus Haliotispira</taxon>
    </lineage>
</organism>
<proteinExistence type="predicted"/>
<dbReference type="Gene3D" id="3.10.50.40">
    <property type="match status" value="1"/>
</dbReference>
<feature type="domain" description="PPIase FKBP-type" evidence="6">
    <location>
        <begin position="240"/>
        <end position="330"/>
    </location>
</feature>
<dbReference type="PROSITE" id="PS50059">
    <property type="entry name" value="FKBP_PPIASE"/>
    <property type="match status" value="1"/>
</dbReference>
<keyword evidence="9" id="KW-1185">Reference proteome</keyword>
<keyword evidence="3 5" id="KW-0697">Rotamase</keyword>
<accession>A0ABY8MND7</accession>
<reference evidence="8 9" key="1">
    <citation type="submission" date="2023-04" db="EMBL/GenBank/DDBJ databases">
        <title>Spirochaete genome identified in red abalone sample constitutes a novel genus.</title>
        <authorList>
            <person name="Sharma S.P."/>
            <person name="Purcell C.M."/>
            <person name="Hyde J.R."/>
            <person name="Severin A.J."/>
        </authorList>
    </citation>
    <scope>NUCLEOTIDE SEQUENCE [LARGE SCALE GENOMIC DNA]</scope>
    <source>
        <strain evidence="8 9">SP-2023</strain>
    </source>
</reference>
<protein>
    <recommendedName>
        <fullName evidence="2 5">peptidylprolyl isomerase</fullName>
        <ecNumber evidence="2 5">5.2.1.8</ecNumber>
    </recommendedName>
</protein>
<dbReference type="SUPFAM" id="SSF54534">
    <property type="entry name" value="FKBP-like"/>
    <property type="match status" value="1"/>
</dbReference>
<dbReference type="Proteomes" id="UP001228690">
    <property type="component" value="Chromosome"/>
</dbReference>
<dbReference type="GO" id="GO:0003755">
    <property type="term" value="F:peptidyl-prolyl cis-trans isomerase activity"/>
    <property type="evidence" value="ECO:0007669"/>
    <property type="project" value="UniProtKB-EC"/>
</dbReference>
<evidence type="ECO:0000313" key="8">
    <source>
        <dbReference type="EMBL" id="WGK70284.1"/>
    </source>
</evidence>
<dbReference type="EC" id="5.2.1.8" evidence="2 5"/>
<name>A0ABY8MND7_9SPIO</name>
<dbReference type="CDD" id="cd00317">
    <property type="entry name" value="cyclophilin"/>
    <property type="match status" value="1"/>
</dbReference>
<dbReference type="PANTHER" id="PTHR45625:SF4">
    <property type="entry name" value="PEPTIDYLPROLYL ISOMERASE DOMAIN AND WD REPEAT-CONTAINING PROTEIN 1"/>
    <property type="match status" value="1"/>
</dbReference>
<dbReference type="Pfam" id="PF00254">
    <property type="entry name" value="FKBP_C"/>
    <property type="match status" value="1"/>
</dbReference>
<dbReference type="EMBL" id="CP123443">
    <property type="protein sequence ID" value="WGK70284.1"/>
    <property type="molecule type" value="Genomic_DNA"/>
</dbReference>
<dbReference type="InterPro" id="IPR046357">
    <property type="entry name" value="PPIase_dom_sf"/>
</dbReference>
<comment type="catalytic activity">
    <reaction evidence="1 5">
        <text>[protein]-peptidylproline (omega=180) = [protein]-peptidylproline (omega=0)</text>
        <dbReference type="Rhea" id="RHEA:16237"/>
        <dbReference type="Rhea" id="RHEA-COMP:10747"/>
        <dbReference type="Rhea" id="RHEA-COMP:10748"/>
        <dbReference type="ChEBI" id="CHEBI:83833"/>
        <dbReference type="ChEBI" id="CHEBI:83834"/>
        <dbReference type="EC" id="5.2.1.8"/>
    </reaction>
</comment>
<dbReference type="SUPFAM" id="SSF50891">
    <property type="entry name" value="Cyclophilin-like"/>
    <property type="match status" value="1"/>
</dbReference>
<dbReference type="PANTHER" id="PTHR45625">
    <property type="entry name" value="PEPTIDYL-PROLYL CIS-TRANS ISOMERASE-RELATED"/>
    <property type="match status" value="1"/>
</dbReference>
<gene>
    <name evidence="8" type="ORF">P0082_05335</name>
</gene>
<evidence type="ECO:0000259" key="7">
    <source>
        <dbReference type="PROSITE" id="PS50072"/>
    </source>
</evidence>
<evidence type="ECO:0000256" key="1">
    <source>
        <dbReference type="ARBA" id="ARBA00000971"/>
    </source>
</evidence>
<dbReference type="PROSITE" id="PS50072">
    <property type="entry name" value="CSA_PPIASE_2"/>
    <property type="match status" value="1"/>
</dbReference>
<dbReference type="Gene3D" id="2.40.100.10">
    <property type="entry name" value="Cyclophilin-like"/>
    <property type="match status" value="1"/>
</dbReference>